<dbReference type="RefSeq" id="WP_267780143.1">
    <property type="nucleotide sequence ID" value="NZ_CP113089.1"/>
</dbReference>
<name>A0A9E8MK01_9MICO</name>
<dbReference type="Gene3D" id="3.40.930.10">
    <property type="entry name" value="Mannitol-specific EII, Chain A"/>
    <property type="match status" value="1"/>
</dbReference>
<dbReference type="AlphaFoldDB" id="A0A9E8MK01"/>
<comment type="function">
    <text evidence="1">The phosphoenolpyruvate-dependent sugar phosphotransferase system (sugar PTS), a major carbohydrate active transport system, catalyzes the phosphorylation of incoming sugar substrates concomitantly with their translocation across the cell membrane. The enzyme II CmtAB PTS system is involved in D-mannitol transport.</text>
</comment>
<evidence type="ECO:0000259" key="12">
    <source>
        <dbReference type="PROSITE" id="PS51094"/>
    </source>
</evidence>
<dbReference type="GO" id="GO:0009401">
    <property type="term" value="P:phosphoenolpyruvate-dependent sugar phosphotransferase system"/>
    <property type="evidence" value="ECO:0007669"/>
    <property type="project" value="UniProtKB-KW"/>
</dbReference>
<evidence type="ECO:0000256" key="8">
    <source>
        <dbReference type="ARBA" id="ARBA00022777"/>
    </source>
</evidence>
<evidence type="ECO:0000256" key="11">
    <source>
        <dbReference type="ARBA" id="ARBA00030962"/>
    </source>
</evidence>
<organism evidence="13 14">
    <name type="scientific">Microcella daejeonensis</name>
    <dbReference type="NCBI Taxonomy" id="2994971"/>
    <lineage>
        <taxon>Bacteria</taxon>
        <taxon>Bacillati</taxon>
        <taxon>Actinomycetota</taxon>
        <taxon>Actinomycetes</taxon>
        <taxon>Micrococcales</taxon>
        <taxon>Microbacteriaceae</taxon>
        <taxon>Microcella</taxon>
    </lineage>
</organism>
<evidence type="ECO:0000256" key="3">
    <source>
        <dbReference type="ARBA" id="ARBA00022448"/>
    </source>
</evidence>
<keyword evidence="5 13" id="KW-0762">Sugar transport</keyword>
<dbReference type="InterPro" id="IPR016152">
    <property type="entry name" value="PTrfase/Anion_transptr"/>
</dbReference>
<evidence type="ECO:0000313" key="13">
    <source>
        <dbReference type="EMBL" id="WAB80477.1"/>
    </source>
</evidence>
<keyword evidence="4" id="KW-0597">Phosphoprotein</keyword>
<keyword evidence="6" id="KW-0808">Transferase</keyword>
<accession>A0A9E8MK01</accession>
<dbReference type="PROSITE" id="PS51094">
    <property type="entry name" value="PTS_EIIA_TYPE_2"/>
    <property type="match status" value="1"/>
</dbReference>
<keyword evidence="14" id="KW-1185">Reference proteome</keyword>
<dbReference type="InterPro" id="IPR050893">
    <property type="entry name" value="Sugar_PTS"/>
</dbReference>
<dbReference type="Proteomes" id="UP001164706">
    <property type="component" value="Chromosome"/>
</dbReference>
<keyword evidence="7" id="KW-0598">Phosphotransferase system</keyword>
<dbReference type="GO" id="GO:0005886">
    <property type="term" value="C:plasma membrane"/>
    <property type="evidence" value="ECO:0007669"/>
    <property type="project" value="TreeGrafter"/>
</dbReference>
<evidence type="ECO:0000256" key="4">
    <source>
        <dbReference type="ARBA" id="ARBA00022553"/>
    </source>
</evidence>
<dbReference type="PROSITE" id="PS00372">
    <property type="entry name" value="PTS_EIIA_TYPE_2_HIS"/>
    <property type="match status" value="1"/>
</dbReference>
<evidence type="ECO:0000256" key="10">
    <source>
        <dbReference type="ARBA" id="ARBA00030956"/>
    </source>
</evidence>
<dbReference type="CDD" id="cd00211">
    <property type="entry name" value="PTS_IIA_fru"/>
    <property type="match status" value="1"/>
</dbReference>
<dbReference type="GO" id="GO:0090563">
    <property type="term" value="F:protein-phosphocysteine-sugar phosphotransferase activity"/>
    <property type="evidence" value="ECO:0007669"/>
    <property type="project" value="TreeGrafter"/>
</dbReference>
<proteinExistence type="predicted"/>
<feature type="domain" description="PTS EIIA type-2" evidence="12">
    <location>
        <begin position="4"/>
        <end position="143"/>
    </location>
</feature>
<dbReference type="KEGG" id="mdb:OVN18_07795"/>
<dbReference type="GO" id="GO:0016301">
    <property type="term" value="F:kinase activity"/>
    <property type="evidence" value="ECO:0007669"/>
    <property type="project" value="UniProtKB-KW"/>
</dbReference>
<evidence type="ECO:0000256" key="6">
    <source>
        <dbReference type="ARBA" id="ARBA00022679"/>
    </source>
</evidence>
<evidence type="ECO:0000256" key="5">
    <source>
        <dbReference type="ARBA" id="ARBA00022597"/>
    </source>
</evidence>
<keyword evidence="3" id="KW-0813">Transport</keyword>
<evidence type="ECO:0000256" key="9">
    <source>
        <dbReference type="ARBA" id="ARBA00029908"/>
    </source>
</evidence>
<reference evidence="13" key="1">
    <citation type="submission" date="2022-11" db="EMBL/GenBank/DDBJ databases">
        <title>Description of Microcella daejonensis nov. sp, isolated from riverside soil.</title>
        <authorList>
            <person name="Molina K.M."/>
            <person name="Kim S.B."/>
        </authorList>
    </citation>
    <scope>NUCLEOTIDE SEQUENCE</scope>
    <source>
        <strain evidence="13">MMS21-STM12</strain>
    </source>
</reference>
<dbReference type="InterPro" id="IPR002178">
    <property type="entry name" value="PTS_EIIA_type-2_dom"/>
</dbReference>
<gene>
    <name evidence="13" type="ORF">OVN18_07795</name>
</gene>
<dbReference type="PANTHER" id="PTHR30181">
    <property type="entry name" value="MANNITOL PERMEASE IIC COMPONENT"/>
    <property type="match status" value="1"/>
</dbReference>
<evidence type="ECO:0000313" key="14">
    <source>
        <dbReference type="Proteomes" id="UP001164706"/>
    </source>
</evidence>
<protein>
    <recommendedName>
        <fullName evidence="2">Mannitol-specific phosphotransferase enzyme IIA component</fullName>
    </recommendedName>
    <alternativeName>
        <fullName evidence="10">EIIA</fullName>
    </alternativeName>
    <alternativeName>
        <fullName evidence="11">EIII</fullName>
    </alternativeName>
    <alternativeName>
        <fullName evidence="9">PTS system mannitol-specific EIIA component</fullName>
    </alternativeName>
</protein>
<evidence type="ECO:0000256" key="7">
    <source>
        <dbReference type="ARBA" id="ARBA00022683"/>
    </source>
</evidence>
<keyword evidence="8" id="KW-0418">Kinase</keyword>
<evidence type="ECO:0000256" key="2">
    <source>
        <dbReference type="ARBA" id="ARBA00014783"/>
    </source>
</evidence>
<sequence>MSSAVLTTDRIILDGTARTREEAIEEGARLLEAAGAVTADYAAAMHEREALTSTYMGSHLAIPHGTNEAKAAILASAMTVVRYAEPIDWAGNPVRVVACIAGKDGGHMAVLSSLALVFSDEAAVEQLLAAPDAASVLALLGDVNDAGE</sequence>
<dbReference type="Pfam" id="PF00359">
    <property type="entry name" value="PTS_EIIA_2"/>
    <property type="match status" value="1"/>
</dbReference>
<dbReference type="EMBL" id="CP113089">
    <property type="protein sequence ID" value="WAB80477.1"/>
    <property type="molecule type" value="Genomic_DNA"/>
</dbReference>
<dbReference type="PANTHER" id="PTHR30181:SF2">
    <property type="entry name" value="PTS SYSTEM MANNITOL-SPECIFIC EIICBA COMPONENT"/>
    <property type="match status" value="1"/>
</dbReference>
<evidence type="ECO:0000256" key="1">
    <source>
        <dbReference type="ARBA" id="ARBA00002434"/>
    </source>
</evidence>
<dbReference type="SUPFAM" id="SSF55804">
    <property type="entry name" value="Phoshotransferase/anion transport protein"/>
    <property type="match status" value="1"/>
</dbReference>